<dbReference type="OrthoDB" id="9793109at2"/>
<proteinExistence type="predicted"/>
<dbReference type="InterPro" id="IPR052930">
    <property type="entry name" value="TA_antitoxin_MntA"/>
</dbReference>
<dbReference type="CDD" id="cd05403">
    <property type="entry name" value="NT_KNTase_like"/>
    <property type="match status" value="1"/>
</dbReference>
<dbReference type="AlphaFoldDB" id="A0A1H6LUP8"/>
<evidence type="ECO:0000313" key="3">
    <source>
        <dbReference type="Proteomes" id="UP000198988"/>
    </source>
</evidence>
<dbReference type="Gene3D" id="3.30.460.10">
    <property type="entry name" value="Beta Polymerase, domain 2"/>
    <property type="match status" value="1"/>
</dbReference>
<dbReference type="NCBIfam" id="NF047752">
    <property type="entry name" value="MntA_antitoxin"/>
    <property type="match status" value="1"/>
</dbReference>
<dbReference type="InterPro" id="IPR043519">
    <property type="entry name" value="NT_sf"/>
</dbReference>
<dbReference type="RefSeq" id="WP_090716877.1">
    <property type="nucleotide sequence ID" value="NZ_CDSC02000326.1"/>
</dbReference>
<name>A0A1H6LUP8_9GAMM</name>
<organism evidence="2 3">
    <name type="scientific">Bathymodiolus azoricus thioautotrophic gill symbiont</name>
    <dbReference type="NCBI Taxonomy" id="235205"/>
    <lineage>
        <taxon>Bacteria</taxon>
        <taxon>Pseudomonadati</taxon>
        <taxon>Pseudomonadota</taxon>
        <taxon>Gammaproteobacteria</taxon>
        <taxon>sulfur-oxidizing symbionts</taxon>
    </lineage>
</organism>
<dbReference type="EMBL" id="CDSC02000326">
    <property type="protein sequence ID" value="SEH92504.1"/>
    <property type="molecule type" value="Genomic_DNA"/>
</dbReference>
<gene>
    <name evidence="2" type="ORF">BAZSYMA_ACONTIG00157_6</name>
</gene>
<dbReference type="SUPFAM" id="SSF81301">
    <property type="entry name" value="Nucleotidyltransferase"/>
    <property type="match status" value="1"/>
</dbReference>
<evidence type="ECO:0000259" key="1">
    <source>
        <dbReference type="Pfam" id="PF18765"/>
    </source>
</evidence>
<reference evidence="3" key="1">
    <citation type="submission" date="2016-06" db="EMBL/GenBank/DDBJ databases">
        <authorList>
            <person name="Petersen J."/>
            <person name="Sayavedra L."/>
        </authorList>
    </citation>
    <scope>NUCLEOTIDE SEQUENCE [LARGE SCALE GENOMIC DNA]</scope>
    <source>
        <strain evidence="3">BazSymA</strain>
    </source>
</reference>
<dbReference type="Proteomes" id="UP000198988">
    <property type="component" value="Unassembled WGS sequence"/>
</dbReference>
<dbReference type="PANTHER" id="PTHR43852">
    <property type="entry name" value="NUCLEOTIDYLTRANSFERASE"/>
    <property type="match status" value="1"/>
</dbReference>
<accession>A0A1H6LUP8</accession>
<evidence type="ECO:0000313" key="2">
    <source>
        <dbReference type="EMBL" id="SEH92504.1"/>
    </source>
</evidence>
<dbReference type="PANTHER" id="PTHR43852:SF2">
    <property type="entry name" value="PROTEIN ADENYLYLTRANSFERASE MNTA"/>
    <property type="match status" value="1"/>
</dbReference>
<feature type="domain" description="Polymerase beta nucleotidyltransferase" evidence="1">
    <location>
        <begin position="5"/>
        <end position="94"/>
    </location>
</feature>
<protein>
    <submittedName>
        <fullName evidence="2">DNA polymerase subunit beta</fullName>
    </submittedName>
</protein>
<sequence length="129" mass="15039">MNKIIIEHLQQIPQLLAIYIFGSIASGENIESSDIDIAFLAQDKLDNIARWDLSQKLSIVLQCDVDLVDLRRCSEVFRFQIISNGKFIYTKDEKKIQAFSDQCYWLYLDLQELKLQQYQDIQKTGLVYG</sequence>
<dbReference type="InterPro" id="IPR041633">
    <property type="entry name" value="Polbeta"/>
</dbReference>
<dbReference type="Pfam" id="PF18765">
    <property type="entry name" value="Polbeta"/>
    <property type="match status" value="1"/>
</dbReference>